<evidence type="ECO:0000313" key="9">
    <source>
        <dbReference type="EMBL" id="KAF2073322.1"/>
    </source>
</evidence>
<evidence type="ECO:0000256" key="8">
    <source>
        <dbReference type="SAM" id="MobiDB-lite"/>
    </source>
</evidence>
<feature type="region of interest" description="Disordered" evidence="8">
    <location>
        <begin position="1"/>
        <end position="23"/>
    </location>
</feature>
<sequence length="360" mass="42922">MLHNNDETFEKCSGNEEIESNHETVEKEIMTTQYQLLLEKKNELLQKINEKKKQINNFNNNNNNSKTMKQVILNNINNNILNQQQAFEKYNYIEQSSRQSLDSIYSEGYKVFNQFYGFSIVTNSSHSDHFEYNHSDHLIFRFDTFFENKYNEIYFLDIKKTEGHGKVSCAIFKHTLPYWIPIDMIVGTVREEISIYDERYNRDHPSSWQICLDKQLLHESIQTILKSFVYRKEEFNKLLSYHSIAYYFHNESYSHMEVRVNYKSRTLYFKIDYSQLTDCVPSHINLKENNKVLIDSPVQVLNYELYDRYPSTSFIQMEDATEKCPPPTPTPQRDKIIYYPDSLLQLINNNIPKKSNSINK</sequence>
<evidence type="ECO:0000256" key="6">
    <source>
        <dbReference type="ARBA" id="ARBA00023328"/>
    </source>
</evidence>
<dbReference type="PANTHER" id="PTHR14582:SF1">
    <property type="entry name" value="CENTROMERE PROTEIN O"/>
    <property type="match status" value="1"/>
</dbReference>
<evidence type="ECO:0000256" key="3">
    <source>
        <dbReference type="ARBA" id="ARBA00007321"/>
    </source>
</evidence>
<proteinExistence type="inferred from homology"/>
<evidence type="ECO:0000256" key="7">
    <source>
        <dbReference type="SAM" id="Coils"/>
    </source>
</evidence>
<dbReference type="GO" id="GO:0005634">
    <property type="term" value="C:nucleus"/>
    <property type="evidence" value="ECO:0007669"/>
    <property type="project" value="UniProtKB-SubCell"/>
</dbReference>
<reference evidence="9" key="1">
    <citation type="submission" date="2020-01" db="EMBL/GenBank/DDBJ databases">
        <title>Development of genomics and gene disruption for Polysphondylium violaceum indicates a role for the polyketide synthase stlB in stalk morphogenesis.</title>
        <authorList>
            <person name="Narita B."/>
            <person name="Kawabe Y."/>
            <person name="Kin K."/>
            <person name="Saito T."/>
            <person name="Gibbs R."/>
            <person name="Kuspa A."/>
            <person name="Muzny D."/>
            <person name="Queller D."/>
            <person name="Richards S."/>
            <person name="Strassman J."/>
            <person name="Sucgang R."/>
            <person name="Worley K."/>
            <person name="Schaap P."/>
        </authorList>
    </citation>
    <scope>NUCLEOTIDE SEQUENCE</scope>
    <source>
        <strain evidence="9">QSvi11</strain>
    </source>
</reference>
<evidence type="ECO:0000256" key="1">
    <source>
        <dbReference type="ARBA" id="ARBA00004123"/>
    </source>
</evidence>
<dbReference type="InterPro" id="IPR018464">
    <property type="entry name" value="CENP-O"/>
</dbReference>
<dbReference type="OrthoDB" id="10050372at2759"/>
<keyword evidence="5" id="KW-0539">Nucleus</keyword>
<feature type="coiled-coil region" evidence="7">
    <location>
        <begin position="34"/>
        <end position="68"/>
    </location>
</feature>
<name>A0A8J4V491_9MYCE</name>
<keyword evidence="6" id="KW-0137">Centromere</keyword>
<dbReference type="PANTHER" id="PTHR14582">
    <property type="entry name" value="INNER KINETOCHORE SUBUNIT MAL2"/>
    <property type="match status" value="1"/>
</dbReference>
<keyword evidence="7" id="KW-0175">Coiled coil</keyword>
<comment type="subcellular location">
    <subcellularLocation>
        <location evidence="2">Chromosome</location>
        <location evidence="2">Centromere</location>
    </subcellularLocation>
    <subcellularLocation>
        <location evidence="1">Nucleus</location>
    </subcellularLocation>
</comment>
<gene>
    <name evidence="9" type="ORF">CYY_005375</name>
</gene>
<evidence type="ECO:0000256" key="5">
    <source>
        <dbReference type="ARBA" id="ARBA00023242"/>
    </source>
</evidence>
<accession>A0A8J4V491</accession>
<comment type="caution">
    <text evidence="9">The sequence shown here is derived from an EMBL/GenBank/DDBJ whole genome shotgun (WGS) entry which is preliminary data.</text>
</comment>
<keyword evidence="10" id="KW-1185">Reference proteome</keyword>
<evidence type="ECO:0000256" key="2">
    <source>
        <dbReference type="ARBA" id="ARBA00004584"/>
    </source>
</evidence>
<protein>
    <submittedName>
        <fullName evidence="9">Uncharacterized protein</fullName>
    </submittedName>
</protein>
<dbReference type="Proteomes" id="UP000695562">
    <property type="component" value="Unassembled WGS sequence"/>
</dbReference>
<evidence type="ECO:0000256" key="4">
    <source>
        <dbReference type="ARBA" id="ARBA00022454"/>
    </source>
</evidence>
<evidence type="ECO:0000313" key="10">
    <source>
        <dbReference type="Proteomes" id="UP000695562"/>
    </source>
</evidence>
<dbReference type="AlphaFoldDB" id="A0A8J4V491"/>
<dbReference type="GO" id="GO:0031511">
    <property type="term" value="C:Mis6-Sim4 complex"/>
    <property type="evidence" value="ECO:0007669"/>
    <property type="project" value="TreeGrafter"/>
</dbReference>
<comment type="similarity">
    <text evidence="3">Belongs to the CENP-O/MCM21 family.</text>
</comment>
<dbReference type="EMBL" id="AJWJ01000212">
    <property type="protein sequence ID" value="KAF2073322.1"/>
    <property type="molecule type" value="Genomic_DNA"/>
</dbReference>
<organism evidence="9 10">
    <name type="scientific">Polysphondylium violaceum</name>
    <dbReference type="NCBI Taxonomy" id="133409"/>
    <lineage>
        <taxon>Eukaryota</taxon>
        <taxon>Amoebozoa</taxon>
        <taxon>Evosea</taxon>
        <taxon>Eumycetozoa</taxon>
        <taxon>Dictyostelia</taxon>
        <taxon>Dictyosteliales</taxon>
        <taxon>Dictyosteliaceae</taxon>
        <taxon>Polysphondylium</taxon>
    </lineage>
</organism>
<keyword evidence="4" id="KW-0158">Chromosome</keyword>